<dbReference type="Gene3D" id="1.20.58.1200">
    <property type="entry name" value="RNA silencing suppressor P21, N-terminal domain"/>
    <property type="match status" value="18"/>
</dbReference>
<dbReference type="CDD" id="cd00009">
    <property type="entry name" value="AAA"/>
    <property type="match status" value="1"/>
</dbReference>
<name>A0AAZ1X4K6_OREAU</name>
<dbReference type="Pfam" id="PF00619">
    <property type="entry name" value="CARD"/>
    <property type="match status" value="1"/>
</dbReference>
<keyword evidence="9" id="KW-1185">Reference proteome</keyword>
<protein>
    <submittedName>
        <fullName evidence="8">Uncharacterized protein</fullName>
    </submittedName>
</protein>
<dbReference type="GO" id="GO:0045087">
    <property type="term" value="P:innate immune response"/>
    <property type="evidence" value="ECO:0007669"/>
    <property type="project" value="UniProtKB-KW"/>
</dbReference>
<dbReference type="PANTHER" id="PTHR31594">
    <property type="entry name" value="AIG1-TYPE G DOMAIN-CONTAINING PROTEIN"/>
    <property type="match status" value="1"/>
</dbReference>
<dbReference type="SUPFAM" id="SSF52540">
    <property type="entry name" value="P-loop containing nucleoside triphosphate hydrolases"/>
    <property type="match status" value="1"/>
</dbReference>
<evidence type="ECO:0000256" key="5">
    <source>
        <dbReference type="ARBA" id="ARBA00022859"/>
    </source>
</evidence>
<evidence type="ECO:0000256" key="4">
    <source>
        <dbReference type="ARBA" id="ARBA00022737"/>
    </source>
</evidence>
<evidence type="ECO:0000259" key="6">
    <source>
        <dbReference type="PROSITE" id="PS50209"/>
    </source>
</evidence>
<dbReference type="GO" id="GO:0042981">
    <property type="term" value="P:regulation of apoptotic process"/>
    <property type="evidence" value="ECO:0007669"/>
    <property type="project" value="InterPro"/>
</dbReference>
<dbReference type="SMART" id="SM00382">
    <property type="entry name" value="AAA"/>
    <property type="match status" value="1"/>
</dbReference>
<reference evidence="8" key="2">
    <citation type="submission" date="2025-08" db="UniProtKB">
        <authorList>
            <consortium name="Ensembl"/>
        </authorList>
    </citation>
    <scope>IDENTIFICATION</scope>
</reference>
<dbReference type="PROSITE" id="PS50209">
    <property type="entry name" value="CARD"/>
    <property type="match status" value="1"/>
</dbReference>
<reference evidence="8" key="3">
    <citation type="submission" date="2025-09" db="UniProtKB">
        <authorList>
            <consortium name="Ensembl"/>
        </authorList>
    </citation>
    <scope>IDENTIFICATION</scope>
</reference>
<evidence type="ECO:0000256" key="2">
    <source>
        <dbReference type="ARBA" id="ARBA00022490"/>
    </source>
</evidence>
<accession>A0AAZ1X4K6</accession>
<keyword evidence="3" id="KW-0399">Innate immunity</keyword>
<keyword evidence="2" id="KW-0963">Cytoplasm</keyword>
<dbReference type="SMART" id="SM00114">
    <property type="entry name" value="CARD"/>
    <property type="match status" value="1"/>
</dbReference>
<dbReference type="InterPro" id="IPR052090">
    <property type="entry name" value="Cytolytic_pore-forming_toxin"/>
</dbReference>
<dbReference type="PROSITE" id="PS50837">
    <property type="entry name" value="NACHT"/>
    <property type="match status" value="1"/>
</dbReference>
<dbReference type="Pfam" id="PF05729">
    <property type="entry name" value="NACHT"/>
    <property type="match status" value="1"/>
</dbReference>
<dbReference type="InterPro" id="IPR011029">
    <property type="entry name" value="DEATH-like_dom_sf"/>
</dbReference>
<dbReference type="Gene3D" id="3.40.50.300">
    <property type="entry name" value="P-loop containing nucleotide triphosphate hydrolases"/>
    <property type="match status" value="1"/>
</dbReference>
<sequence>MASTSQSAKDYVKNARLHLVRELRNLSVILENLYQQGVLCDEEVSKIQAERDGYDKTRKILDSVTKKGEAACYVLLKIIDMTRKRTLERPPLLPEKSSEAPTESKKFDLHHWISCFSFKDTHVDVNYLQGPRPCHRYQEKLKSKVKKISNEFWLTSKTLFGGNKKPDLSYTSLVLDTEESVSPCKIKKLKKKKSNMSRPKKLRKYIPEEKPDISPTELLETDKNILLVGKPGIGKTTLTHEMLRLWAERESKELDYMFYFDMRETSHIRNAKSLEELLFGVFCEPDEGKDEVLQDILRHSDNVTIIFDGLTDLCSSVVEKLLKKDLLPLAKIIITCRADDEDEDLFSGNFDRVEVKGFSEQTIKTYLSATLGEDQTKVLSNLELITLCHVPMYALMVAACFSSKDAPQPCTITEIYINIVRFFLQINSKTKKKDLNSFIKTKREEILSLAEVAFLSAERKTVNLTDLPCEDSCVLSFLKPLLIKEAVTETITTYAFLHYTVQEFFAALWLLKNPDKIRDVYQQCLTEEKKHMKHLIPFMCRLLNEKSPSLMKHLIPDKDLKNTSNWFFKELINTFLPHLCEQEEADTEDILFLCQCLYESQSPEACIYLLDKLDYHLDLSGESLDPYPCCAVAYVVTQSKERKILMNLEDVIISEQGMRQLFGCLENVEWCDPLPRQMWEIFLVSEEQMDFVSLLSLDGNQLHLPVDGEKHLFERAVEIIQRMPTKVNVCLYWDRETSACQSLCESLLEALLFISSLSFRGPESWSQEKYHGTLEREQKRLFMDLCLKAALHDGPNFYNVVKMLLPLFPVKTDVDNIFLDLFQYVKSKEFLGDFQGLRPFFLSAPAVWSINLSERKTSILLEVLKLQPEKKQVKLTGCSHEESEVRSFLQCLPYISQLSVVPQLSETLEEIRFFVNLFCAAAEREQQTGEKMMELLSSVCTYRGFPLREKWCDFLMDLYSFKTKTGLSVLPSLQSVFQSAPAVWFINLSERKTSILLEVLKLQPEKKQVELTGCSHEESEVRSFLQCLPYISQLSVSPQSLDTSDEIRFFGNLFCAAAEREQQTGEKMMELLSSVCTYRGFHLKEKWCDFLMDLYTYDTKTVMSVLPSLQSVFQSAPAVWSINLSERKTSILLEVLKLQPEKKQVELTGCSHEESEVRSFLQCLPYISQLSFVTQTSEPSEETRFFRNLFCAAAKREQQTGEKILELLASVCTYQTFILRQKWCDFLMDLYSYETKTGLSVLPSLQSVFQSAPAVWSINLSERKTSILLEVLKLQPEKKHLHLTGCSHEESEVRKLLQCLPYISQLSFVTLLSKPSEEIRFFGNLFCAAAERQEQTGEKILELLSSVCRYKNFPLRETWCDFLIDLYYYRTKTGLSVLPSLKSVFQSTPPVWFINLSERKTSILLEVLKLQPEKKQVVLTGCSHEESEVRSFLQCLPYISQLSVVPGLSGPSEETRFFVNLFCAAAEREQQTGEKILELLSSVCTYRGFTVNEIWCDFLLDLYSHVKDCETKTGLSVLPSLQSVFQSAPAVWSINLSERKTSILLEVLKLQPEKKQVELTGCSHEESEVRSFLQCLPYISQLSFVPLSSQHLETIRFIVNLFCAAAEREQQTGEKILELLSSVCTYRGFTVNEIWCDFLLDLYSHVKDCETKTGLSVLPSLQSVFQSAPAVWSINLSERKTSILLEVLKLQPEKKKVELTGCSHEESEVRSFLQCLPYISQLSIISQLSEPSEETRFFGKLFCAAVEREQQTGEKILELLSSVCRYRGFPINLKWCDFLLDLYSHAKDYENKTGLSVLPSLQSVFQSAPAVWSINLSERKTSILLEVLKLQPEKKQMELTGFSHEENELRSFLQCLPYISQLSVIYQLLEPSEETRFFGNLFCAAAEREQQTGEKILELLSSVCTYRGVSLKEKWCDFLMDLYAYDTKTCLSVLPSLQSVFQSTPAVWSINLSERKTSILLEVLKLQPEKKHLKLTGWPGKESEVMSFLQCLPYVSHLSFSSSFLLPSQTKFMWKDGETEKQPGEKILELLSSVCRYHTFPFNDRSLANDDDNGEYQCDFLLDLYSYVKDYETKTGLSVLPSLQSVFQSAPAVWSINLSERKTSILLEVLKLQPEKKQVELTGCSHEESEVRSFLQCLPYISQLSSSAHPQRSDKENIRFFVNLFCAAAEKEHHTGEMTLELLSSVCRNETFKCDIIFLLDLYSHVKDYDTKTGLSVLPSLQSVFQSAPAVWSIKLSERKTSILLEVLKLQPEKKQVKLTGCSHEESEVRSFLQSLPYISQLSVDRLMPDLHEAVRFFGNLFCAAAEREQQTGEKILELLSSVCTYQTFPFDESYINWYQCDFLLDLCSHMKDYDTKTGLSVLPSLQSVFQSTPAVWLINLSERKTSILLEVLKLQPEKKQVELTGCSHEESEVRSFLQCLPYISLLSVDPQRSGSVAFFGNLLCAAAEREKKTGEKILELLSSVCNFKEIIDCIQLQGYNDREKYQHESQCNFLLDLYSHMKDFETKTGLSVLPSLQSVFQSAPAVWFINLSERKTSILLEVLKLQPEKKQVELTGCSHEESEVRSFLQCLPYISQLSVDRQRSDLHEAVRFFGNLFCAAAEREQQTGEKILELLSSVCTYQKFPVHDDYMAHDYQFNFLLDLYSHVKDYETKTGLSVLPSLQSVFQSAPAVWSINLSERKTSILLEVLRLQPEKKQVELTGCSHEESEVRSFLQSLPYISQLSVGSQRPCLHETVRYFGNLFCAAAESEEQTGEKILELLSSVCSYQTFPFNKRDMDDDIGHIVMINHHSEQYQCDFLLDLYSHVKDFETKTGLSVLPSLQSVFQSAPAVWSINLSERKTSILLEVLKLQPEKKQVKLTGCSHEESEVRSFLQCLPYISQLSVNLCWSNAEEARFFVNLFCAAAEREQQTGEKILELLSSVCTYQTFPFNKRYMDDEYQCDFLLDLYFHVKDFETQTGLSVLPSLKSVFQSAPAVWFINLSERKTSILLEVLKLQPEKKPVKLRSCSHEESEARSFLQCLPYISQLSVEYETSDEAVRFFVNLFCAAAEREQQAGEKILELLSLVCTYERFPFNESYTRVYQCNFLLDLYSHVKSYEAKTGLSVLPSLQSVFSAPAVWFINLAERKTSILLEVLKLQPEKKQVELTVCSQKTSKVRSFLQCLPYISQLSVDSWMPDEEAVRFFVNLFCAAAEREQQTGEKILELLSSVCTYQTFPVHERDMDDDIGQTIIIINHNQRDQRESQCYFLLDLYSHVKDCKTETGLSFLPSLHSVFQSAPAVWFINLSERKTSILLEVLKLQPEKKQVKLTGCSHEESEVRSFLQCLPYISQLSCDPDFFQSVCTSMSVRSREEAQQLESLLQLLGFQLLLTGELHKKSCWSVGRVLKLCGSKVDLILTPSKMSARGAALLFRHTTQLHSLRLSIDMSLLLFQWVRRGRVVCPLAVEELSLVPKKARPSHRVMLRAVSSLASLLRYWTVGRLDLTETCIPAQGLITLLLHDGPLTVKLSEESFQLLQALLHEIQDKDCGTVVRTVASQQEGPEFHSTIRPEGFCVEFECSPQVLWLPPTVQRHPLSGVRLIGNTKLPIGVSTNGFLSLC</sequence>
<dbReference type="Gene3D" id="1.10.533.10">
    <property type="entry name" value="Death Domain, Fas"/>
    <property type="match status" value="1"/>
</dbReference>
<dbReference type="InterPro" id="IPR007111">
    <property type="entry name" value="NACHT_NTPase"/>
</dbReference>
<feature type="domain" description="NACHT" evidence="7">
    <location>
        <begin position="223"/>
        <end position="339"/>
    </location>
</feature>
<dbReference type="InterPro" id="IPR001315">
    <property type="entry name" value="CARD"/>
</dbReference>
<dbReference type="GO" id="GO:0005737">
    <property type="term" value="C:cytoplasm"/>
    <property type="evidence" value="ECO:0007669"/>
    <property type="project" value="UniProtKB-SubCell"/>
</dbReference>
<evidence type="ECO:0000313" key="9">
    <source>
        <dbReference type="Proteomes" id="UP000472276"/>
    </source>
</evidence>
<dbReference type="PANTHER" id="PTHR31594:SF16">
    <property type="entry name" value="SI:CH211-281L24.3"/>
    <property type="match status" value="1"/>
</dbReference>
<dbReference type="Proteomes" id="UP000472276">
    <property type="component" value="Unassembled WGS sequence"/>
</dbReference>
<comment type="subcellular location">
    <subcellularLocation>
        <location evidence="1">Cytoplasm</location>
    </subcellularLocation>
</comment>
<organism evidence="8 9">
    <name type="scientific">Oreochromis aureus</name>
    <name type="common">Israeli tilapia</name>
    <name type="synonym">Chromis aureus</name>
    <dbReference type="NCBI Taxonomy" id="47969"/>
    <lineage>
        <taxon>Eukaryota</taxon>
        <taxon>Metazoa</taxon>
        <taxon>Chordata</taxon>
        <taxon>Craniata</taxon>
        <taxon>Vertebrata</taxon>
        <taxon>Euteleostomi</taxon>
        <taxon>Actinopterygii</taxon>
        <taxon>Neopterygii</taxon>
        <taxon>Teleostei</taxon>
        <taxon>Neoteleostei</taxon>
        <taxon>Acanthomorphata</taxon>
        <taxon>Ovalentaria</taxon>
        <taxon>Cichlomorphae</taxon>
        <taxon>Cichliformes</taxon>
        <taxon>Cichlidae</taxon>
        <taxon>African cichlids</taxon>
        <taxon>Pseudocrenilabrinae</taxon>
        <taxon>Oreochromini</taxon>
        <taxon>Oreochromis</taxon>
    </lineage>
</organism>
<evidence type="ECO:0000256" key="3">
    <source>
        <dbReference type="ARBA" id="ARBA00022588"/>
    </source>
</evidence>
<dbReference type="CDD" id="cd01671">
    <property type="entry name" value="CARD"/>
    <property type="match status" value="1"/>
</dbReference>
<dbReference type="Ensembl" id="ENSOABT00000072849.1">
    <property type="protein sequence ID" value="ENSOABP00000062594.1"/>
    <property type="gene ID" value="ENSOABG00000034199.1"/>
</dbReference>
<dbReference type="InterPro" id="IPR003593">
    <property type="entry name" value="AAA+_ATPase"/>
</dbReference>
<evidence type="ECO:0000259" key="7">
    <source>
        <dbReference type="PROSITE" id="PS50837"/>
    </source>
</evidence>
<proteinExistence type="predicted"/>
<dbReference type="InterPro" id="IPR027417">
    <property type="entry name" value="P-loop_NTPase"/>
</dbReference>
<dbReference type="SUPFAM" id="SSF47986">
    <property type="entry name" value="DEATH domain"/>
    <property type="match status" value="1"/>
</dbReference>
<dbReference type="InterPro" id="IPR041267">
    <property type="entry name" value="NLRP_HD2"/>
</dbReference>
<keyword evidence="5" id="KW-0391">Immunity</keyword>
<evidence type="ECO:0000313" key="8">
    <source>
        <dbReference type="Ensembl" id="ENSOABP00000062594.1"/>
    </source>
</evidence>
<feature type="domain" description="CARD" evidence="6">
    <location>
        <begin position="4"/>
        <end position="79"/>
    </location>
</feature>
<reference evidence="9" key="1">
    <citation type="submission" date="2020-03" db="EMBL/GenBank/DDBJ databases">
        <title>Evolution of repeat sequences and sex chromosomes of tilapia species revealed by chromosome-level genomes.</title>
        <authorList>
            <person name="Xu L."/>
            <person name="Tao W."/>
            <person name="Wang D."/>
            <person name="Zhou Q."/>
        </authorList>
    </citation>
    <scope>NUCLEOTIDE SEQUENCE [LARGE SCALE GENOMIC DNA]</scope>
    <source>
        <strain evidence="9">Israel</strain>
    </source>
</reference>
<evidence type="ECO:0000256" key="1">
    <source>
        <dbReference type="ARBA" id="ARBA00004496"/>
    </source>
</evidence>
<dbReference type="Pfam" id="PF17776">
    <property type="entry name" value="NLRC4_HD2"/>
    <property type="match status" value="1"/>
</dbReference>
<keyword evidence="4" id="KW-0677">Repeat</keyword>